<dbReference type="AlphaFoldDB" id="E1YJP1"/>
<evidence type="ECO:0008006" key="2">
    <source>
        <dbReference type="Google" id="ProtNLM"/>
    </source>
</evidence>
<name>E1YJP1_9BACT</name>
<protein>
    <recommendedName>
        <fullName evidence="2">Type II secretion system protein GspN</fullName>
    </recommendedName>
</protein>
<proteinExistence type="predicted"/>
<accession>E1YJP1</accession>
<dbReference type="EMBL" id="FR695877">
    <property type="protein sequence ID" value="CBX31495.1"/>
    <property type="molecule type" value="Genomic_DNA"/>
</dbReference>
<organism evidence="1">
    <name type="scientific">uncultured Desulfobacterium sp</name>
    <dbReference type="NCBI Taxonomy" id="201089"/>
    <lineage>
        <taxon>Bacteria</taxon>
        <taxon>Pseudomonadati</taxon>
        <taxon>Thermodesulfobacteriota</taxon>
        <taxon>Desulfobacteria</taxon>
        <taxon>Desulfobacterales</taxon>
        <taxon>Desulfobacteriaceae</taxon>
        <taxon>Desulfobacterium</taxon>
        <taxon>environmental samples</taxon>
    </lineage>
</organism>
<dbReference type="NCBIfam" id="TIGR04411">
    <property type="entry name" value="T2SS_GspN_Lepto"/>
    <property type="match status" value="1"/>
</dbReference>
<evidence type="ECO:0000313" key="1">
    <source>
        <dbReference type="EMBL" id="CBX31495.1"/>
    </source>
</evidence>
<sequence>MKKAALFIAIVFFVFWGVWIIAVPERFISDFIKDSLKKYSRISVDYNGFEKGIFYNIGIKSVRISYPDNRLIVIIYNLKAGIDFVSFLKLSPGIDFQCNTKKGNINGNVGFKKGVGPVAQINGSGIDISDLLVVKNFFGIDGTGNIDFDLLKKGKQSEIKFSLNDANIRGAGLIPLDMFKKARGVLIEEKGLITIKSLVMEGNGIYARVKGYIRGNERNITIELMVNSSSGINPSYLAMLDKYKVSPGYYIIK</sequence>
<reference evidence="1" key="1">
    <citation type="journal article" date="2011" name="Environ. Microbiol.">
        <title>Genomic insights into the metabolic potential of the polycyclic aromatic hydrocarbon degrading sulfate-reducing Deltaproteobacterium N47.</title>
        <authorList>
            <person name="Bergmann F."/>
            <person name="Selesi D."/>
            <person name="Weinmaier T."/>
            <person name="Tischler P."/>
            <person name="Rattei T."/>
            <person name="Meckenstock R.U."/>
        </authorList>
    </citation>
    <scope>NUCLEOTIDE SEQUENCE</scope>
</reference>
<dbReference type="InterPro" id="IPR030925">
    <property type="entry name" value="T2SS_GspN_Lepto"/>
</dbReference>
<gene>
    <name evidence="1" type="ORF">N47_E50070</name>
</gene>